<organism evidence="1 2">
    <name type="scientific">Citrus sinensis</name>
    <name type="common">Sweet orange</name>
    <name type="synonym">Citrus aurantium var. sinensis</name>
    <dbReference type="NCBI Taxonomy" id="2711"/>
    <lineage>
        <taxon>Eukaryota</taxon>
        <taxon>Viridiplantae</taxon>
        <taxon>Streptophyta</taxon>
        <taxon>Embryophyta</taxon>
        <taxon>Tracheophyta</taxon>
        <taxon>Spermatophyta</taxon>
        <taxon>Magnoliopsida</taxon>
        <taxon>eudicotyledons</taxon>
        <taxon>Gunneridae</taxon>
        <taxon>Pentapetalae</taxon>
        <taxon>rosids</taxon>
        <taxon>malvids</taxon>
        <taxon>Sapindales</taxon>
        <taxon>Rutaceae</taxon>
        <taxon>Aurantioideae</taxon>
        <taxon>Citrus</taxon>
    </lineage>
</organism>
<name>A0A067FXS1_CITSI</name>
<keyword evidence="2" id="KW-1185">Reference proteome</keyword>
<dbReference type="AlphaFoldDB" id="A0A067FXS1"/>
<dbReference type="InterPro" id="IPR052651">
    <property type="entry name" value="WDR81"/>
</dbReference>
<reference evidence="1 2" key="1">
    <citation type="submission" date="2014-04" db="EMBL/GenBank/DDBJ databases">
        <authorList>
            <consortium name="International Citrus Genome Consortium"/>
            <person name="Gmitter F."/>
            <person name="Chen C."/>
            <person name="Farmerie W."/>
            <person name="Harkins T."/>
            <person name="Desany B."/>
            <person name="Mohiuddin M."/>
            <person name="Kodira C."/>
            <person name="Borodovsky M."/>
            <person name="Lomsadze A."/>
            <person name="Burns P."/>
            <person name="Jenkins J."/>
            <person name="Prochnik S."/>
            <person name="Shu S."/>
            <person name="Chapman J."/>
            <person name="Pitluck S."/>
            <person name="Schmutz J."/>
            <person name="Rokhsar D."/>
        </authorList>
    </citation>
    <scope>NUCLEOTIDE SEQUENCE</scope>
</reference>
<protein>
    <submittedName>
        <fullName evidence="1">Uncharacterized protein</fullName>
    </submittedName>
</protein>
<dbReference type="EMBL" id="KK784888">
    <property type="protein sequence ID" value="KDO72146.1"/>
    <property type="molecule type" value="Genomic_DNA"/>
</dbReference>
<evidence type="ECO:0000313" key="1">
    <source>
        <dbReference type="EMBL" id="KDO72148.1"/>
    </source>
</evidence>
<dbReference type="PANTHER" id="PTHR44662:SF1">
    <property type="entry name" value="WD REPEAT-CONTAINING PROTEIN 81"/>
    <property type="match status" value="1"/>
</dbReference>
<dbReference type="STRING" id="2711.A0A067FXS1"/>
<dbReference type="EMBL" id="KK784888">
    <property type="protein sequence ID" value="KDO72148.1"/>
    <property type="molecule type" value="Genomic_DNA"/>
</dbReference>
<accession>A0A067FXS1</accession>
<dbReference type="EMBL" id="KK784888">
    <property type="protein sequence ID" value="KDO72147.1"/>
    <property type="molecule type" value="Genomic_DNA"/>
</dbReference>
<gene>
    <name evidence="1" type="ORF">CISIN_1g0003161mg</name>
</gene>
<evidence type="ECO:0000313" key="2">
    <source>
        <dbReference type="Proteomes" id="UP000027120"/>
    </source>
</evidence>
<dbReference type="PANTHER" id="PTHR44662">
    <property type="entry name" value="WD REPEAT-CONTAINING PROTEIN 81"/>
    <property type="match status" value="1"/>
</dbReference>
<feature type="non-terminal residue" evidence="1">
    <location>
        <position position="1"/>
    </location>
</feature>
<dbReference type="Proteomes" id="UP000027120">
    <property type="component" value="Unassembled WGS sequence"/>
</dbReference>
<sequence>NWPSQPTVFKGHTNGISGFSVWGQDVISISNNKIGLSSLSKSADEDGQHRLVPQKLYMVDNGAKNLSVLSSISILPFSRLFLVGTEDGYLRLCC</sequence>
<proteinExistence type="predicted"/>